<proteinExistence type="evidence at transcript level"/>
<reference evidence="2" key="1">
    <citation type="journal article" date="2011" name="Plant Physiol.">
        <title>Comprehensive sequence analysis of 24,783 barley full-length cDNAs derived from 12 clone libraries.</title>
        <authorList>
            <person name="Matsumoto T."/>
            <person name="Tanaka T."/>
            <person name="Sakai H."/>
            <person name="Amano N."/>
            <person name="Kanamori H."/>
            <person name="Kurita K."/>
            <person name="Kikuta A."/>
            <person name="Kamiya K."/>
            <person name="Yamamoto M."/>
            <person name="Ikawa H."/>
            <person name="Fujii N."/>
            <person name="Hori K."/>
            <person name="Itoh T."/>
            <person name="Sato K."/>
        </authorList>
    </citation>
    <scope>NUCLEOTIDE SEQUENCE</scope>
    <source>
        <tissue evidence="2">Shoot</tissue>
    </source>
</reference>
<protein>
    <submittedName>
        <fullName evidence="2">Predicted protein</fullName>
    </submittedName>
</protein>
<feature type="region of interest" description="Disordered" evidence="1">
    <location>
        <begin position="60"/>
        <end position="98"/>
    </location>
</feature>
<name>F2D2Y7_HORVV</name>
<sequence length="98" mass="10501">MCEKSFFYVKNVDLALDYVRVPTFADTPPTNLNWTMNVEGDDLGWMLDRVHELKVQRGANGCGSSGGLHRPSGVAATGPSALDVRSAGPAGPLSTDHR</sequence>
<evidence type="ECO:0000313" key="2">
    <source>
        <dbReference type="EMBL" id="BAJ89458.1"/>
    </source>
</evidence>
<evidence type="ECO:0000256" key="1">
    <source>
        <dbReference type="SAM" id="MobiDB-lite"/>
    </source>
</evidence>
<dbReference type="EMBL" id="AK358244">
    <property type="protein sequence ID" value="BAJ89458.1"/>
    <property type="molecule type" value="mRNA"/>
</dbReference>
<accession>F2D2Y7</accession>
<dbReference type="AlphaFoldDB" id="F2D2Y7"/>
<organism evidence="2">
    <name type="scientific">Hordeum vulgare subsp. vulgare</name>
    <name type="common">Domesticated barley</name>
    <dbReference type="NCBI Taxonomy" id="112509"/>
    <lineage>
        <taxon>Eukaryota</taxon>
        <taxon>Viridiplantae</taxon>
        <taxon>Streptophyta</taxon>
        <taxon>Embryophyta</taxon>
        <taxon>Tracheophyta</taxon>
        <taxon>Spermatophyta</taxon>
        <taxon>Magnoliopsida</taxon>
        <taxon>Liliopsida</taxon>
        <taxon>Poales</taxon>
        <taxon>Poaceae</taxon>
        <taxon>BOP clade</taxon>
        <taxon>Pooideae</taxon>
        <taxon>Triticodae</taxon>
        <taxon>Triticeae</taxon>
        <taxon>Hordeinae</taxon>
        <taxon>Hordeum</taxon>
    </lineage>
</organism>